<feature type="region of interest" description="Disordered" evidence="1">
    <location>
        <begin position="387"/>
        <end position="413"/>
    </location>
</feature>
<feature type="region of interest" description="Disordered" evidence="1">
    <location>
        <begin position="286"/>
        <end position="355"/>
    </location>
</feature>
<dbReference type="AlphaFoldDB" id="A0A388MDM5"/>
<sequence>MSGRGRGKAGGRRGRWSNCGRYWMEGSSVNPGGGQPAASNPAQYSGSGPATNVYPPGVNPAQFTTAFQAPAGMPVVGPTAVPNMAPQASVPYQAVAPTVNPWSMLPWQNTGQWPVNGQWVGQPPNPQPVGNQQPSNQTHQQPPNQQAAVPQSMGNGGNAGKGPAANAFLGPGNRAYFTKEYMDILEDIKLNKAIEDARKKIARGRHGVVRNQDVPDEGSRSEVRSADKVRSAYKRDEMKAWVTATLGDSLKLITEKLQEVDQRAKLAAAEKGELIKLREAKALLEKESKDPGSNEKRKRGGECTPVANSPRVNRVKSRTRTSTKTMPRSKRIVVSSDEEDGGTVKQNLQPKMDSSSELSDIKAMFAALLQGIDDAKGKAPVIEPKAAKVEAREEEEGTEDVDVVQNEPMHVEE</sequence>
<proteinExistence type="predicted"/>
<dbReference type="EMBL" id="BFEA01001108">
    <property type="protein sequence ID" value="GBG92661.1"/>
    <property type="molecule type" value="Genomic_DNA"/>
</dbReference>
<protein>
    <submittedName>
        <fullName evidence="2">Uncharacterized protein</fullName>
    </submittedName>
</protein>
<evidence type="ECO:0000256" key="1">
    <source>
        <dbReference type="SAM" id="MobiDB-lite"/>
    </source>
</evidence>
<accession>A0A388MDM5</accession>
<feature type="compositionally biased region" description="Polar residues" evidence="1">
    <location>
        <begin position="344"/>
        <end position="355"/>
    </location>
</feature>
<feature type="region of interest" description="Disordered" evidence="1">
    <location>
        <begin position="113"/>
        <end position="166"/>
    </location>
</feature>
<dbReference type="Proteomes" id="UP000265515">
    <property type="component" value="Unassembled WGS sequence"/>
</dbReference>
<organism evidence="2 3">
    <name type="scientific">Chara braunii</name>
    <name type="common">Braun's stonewort</name>
    <dbReference type="NCBI Taxonomy" id="69332"/>
    <lineage>
        <taxon>Eukaryota</taxon>
        <taxon>Viridiplantae</taxon>
        <taxon>Streptophyta</taxon>
        <taxon>Charophyceae</taxon>
        <taxon>Charales</taxon>
        <taxon>Characeae</taxon>
        <taxon>Chara</taxon>
    </lineage>
</organism>
<dbReference type="Gramene" id="GBG92661">
    <property type="protein sequence ID" value="GBG92661"/>
    <property type="gene ID" value="CBR_g56626"/>
</dbReference>
<feature type="region of interest" description="Disordered" evidence="1">
    <location>
        <begin position="30"/>
        <end position="56"/>
    </location>
</feature>
<feature type="compositionally biased region" description="Polar residues" evidence="1">
    <location>
        <begin position="37"/>
        <end position="50"/>
    </location>
</feature>
<feature type="compositionally biased region" description="Basic residues" evidence="1">
    <location>
        <begin position="313"/>
        <end position="331"/>
    </location>
</feature>
<keyword evidence="3" id="KW-1185">Reference proteome</keyword>
<feature type="compositionally biased region" description="Low complexity" evidence="1">
    <location>
        <begin position="116"/>
        <end position="151"/>
    </location>
</feature>
<comment type="caution">
    <text evidence="2">The sequence shown here is derived from an EMBL/GenBank/DDBJ whole genome shotgun (WGS) entry which is preliminary data.</text>
</comment>
<reference evidence="2 3" key="1">
    <citation type="journal article" date="2018" name="Cell">
        <title>The Chara Genome: Secondary Complexity and Implications for Plant Terrestrialization.</title>
        <authorList>
            <person name="Nishiyama T."/>
            <person name="Sakayama H."/>
            <person name="Vries J.D."/>
            <person name="Buschmann H."/>
            <person name="Saint-Marcoux D."/>
            <person name="Ullrich K.K."/>
            <person name="Haas F.B."/>
            <person name="Vanderstraeten L."/>
            <person name="Becker D."/>
            <person name="Lang D."/>
            <person name="Vosolsobe S."/>
            <person name="Rombauts S."/>
            <person name="Wilhelmsson P.K.I."/>
            <person name="Janitza P."/>
            <person name="Kern R."/>
            <person name="Heyl A."/>
            <person name="Rumpler F."/>
            <person name="Villalobos L.I.A.C."/>
            <person name="Clay J.M."/>
            <person name="Skokan R."/>
            <person name="Toyoda A."/>
            <person name="Suzuki Y."/>
            <person name="Kagoshima H."/>
            <person name="Schijlen E."/>
            <person name="Tajeshwar N."/>
            <person name="Catarino B."/>
            <person name="Hetherington A.J."/>
            <person name="Saltykova A."/>
            <person name="Bonnot C."/>
            <person name="Breuninger H."/>
            <person name="Symeonidi A."/>
            <person name="Radhakrishnan G.V."/>
            <person name="Van Nieuwerburgh F."/>
            <person name="Deforce D."/>
            <person name="Chang C."/>
            <person name="Karol K.G."/>
            <person name="Hedrich R."/>
            <person name="Ulvskov P."/>
            <person name="Glockner G."/>
            <person name="Delwiche C.F."/>
            <person name="Petrasek J."/>
            <person name="Van de Peer Y."/>
            <person name="Friml J."/>
            <person name="Beilby M."/>
            <person name="Dolan L."/>
            <person name="Kohara Y."/>
            <person name="Sugano S."/>
            <person name="Fujiyama A."/>
            <person name="Delaux P.-M."/>
            <person name="Quint M."/>
            <person name="TheiBen G."/>
            <person name="Hagemann M."/>
            <person name="Harholt J."/>
            <person name="Dunand C."/>
            <person name="Zachgo S."/>
            <person name="Langdale J."/>
            <person name="Maumus F."/>
            <person name="Straeten D.V.D."/>
            <person name="Gould S.B."/>
            <person name="Rensing S.A."/>
        </authorList>
    </citation>
    <scope>NUCLEOTIDE SEQUENCE [LARGE SCALE GENOMIC DNA]</scope>
    <source>
        <strain evidence="2 3">S276</strain>
    </source>
</reference>
<feature type="compositionally biased region" description="Basic and acidic residues" evidence="1">
    <location>
        <begin position="286"/>
        <end position="295"/>
    </location>
</feature>
<evidence type="ECO:0000313" key="3">
    <source>
        <dbReference type="Proteomes" id="UP000265515"/>
    </source>
</evidence>
<evidence type="ECO:0000313" key="2">
    <source>
        <dbReference type="EMBL" id="GBG92661.1"/>
    </source>
</evidence>
<feature type="compositionally biased region" description="Acidic residues" evidence="1">
    <location>
        <begin position="392"/>
        <end position="402"/>
    </location>
</feature>
<name>A0A388MDM5_CHABU</name>
<gene>
    <name evidence="2" type="ORF">CBR_g56626</name>
</gene>